<dbReference type="AlphaFoldDB" id="A0A538U8C9"/>
<evidence type="ECO:0000313" key="3">
    <source>
        <dbReference type="Proteomes" id="UP000319771"/>
    </source>
</evidence>
<proteinExistence type="predicted"/>
<dbReference type="Proteomes" id="UP000319771">
    <property type="component" value="Unassembled WGS sequence"/>
</dbReference>
<reference evidence="2 3" key="1">
    <citation type="journal article" date="2019" name="Nat. Microbiol.">
        <title>Mediterranean grassland soil C-N compound turnover is dependent on rainfall and depth, and is mediated by genomically divergent microorganisms.</title>
        <authorList>
            <person name="Diamond S."/>
            <person name="Andeer P.F."/>
            <person name="Li Z."/>
            <person name="Crits-Christoph A."/>
            <person name="Burstein D."/>
            <person name="Anantharaman K."/>
            <person name="Lane K.R."/>
            <person name="Thomas B.C."/>
            <person name="Pan C."/>
            <person name="Northen T.R."/>
            <person name="Banfield J.F."/>
        </authorList>
    </citation>
    <scope>NUCLEOTIDE SEQUENCE [LARGE SCALE GENOMIC DNA]</scope>
    <source>
        <strain evidence="2">WS_11</strain>
    </source>
</reference>
<evidence type="ECO:0000256" key="1">
    <source>
        <dbReference type="SAM" id="Phobius"/>
    </source>
</evidence>
<feature type="transmembrane region" description="Helical" evidence="1">
    <location>
        <begin position="9"/>
        <end position="30"/>
    </location>
</feature>
<protein>
    <submittedName>
        <fullName evidence="2">Uncharacterized protein</fullName>
    </submittedName>
</protein>
<name>A0A538U8C9_UNCEI</name>
<evidence type="ECO:0000313" key="2">
    <source>
        <dbReference type="EMBL" id="TMQ72120.1"/>
    </source>
</evidence>
<gene>
    <name evidence="2" type="ORF">E6K81_08320</name>
</gene>
<keyword evidence="1" id="KW-0812">Transmembrane</keyword>
<organism evidence="2 3">
    <name type="scientific">Eiseniibacteriota bacterium</name>
    <dbReference type="NCBI Taxonomy" id="2212470"/>
    <lineage>
        <taxon>Bacteria</taxon>
        <taxon>Candidatus Eiseniibacteriota</taxon>
    </lineage>
</organism>
<dbReference type="EMBL" id="VBPB01000120">
    <property type="protein sequence ID" value="TMQ72120.1"/>
    <property type="molecule type" value="Genomic_DNA"/>
</dbReference>
<comment type="caution">
    <text evidence="2">The sequence shown here is derived from an EMBL/GenBank/DDBJ whole genome shotgun (WGS) entry which is preliminary data.</text>
</comment>
<keyword evidence="1" id="KW-0472">Membrane</keyword>
<sequence length="84" mass="9356">MSRRRIRDLALIAIAGGMLAFEAVVLWGALPVVRRVVQRTDHRHVRVVAVTREARFVRTAACPRVRLMQDLQGGTASLIRAALL</sequence>
<accession>A0A538U8C9</accession>
<keyword evidence="1" id="KW-1133">Transmembrane helix</keyword>